<sequence length="267" mass="29932">MVLLTITPAARAALEAFVQASRGNSDCNEEGSVQDILTLSLDENQIGRPIEHHILVKVSQHLVKKYQDALDQNDVKPWRLDTLLKGATVYKAPPPPKPETTPEFKALMQRLRVQEEQRQYERMINPPAIPETFGQRFPSFNPSLSHGQSAVDEADDVTYADVNRQMILIINVLVSIIACSVTIWIAARHWPVPFRLALSMSGSGVVAVAEVAIYLGYIKRIKDAKDKEVKKVEKKQILETWVIDKSSSSGHQSSLNDGARYRKGKHR</sequence>
<feature type="region of interest" description="Disordered" evidence="6">
    <location>
        <begin position="245"/>
        <end position="267"/>
    </location>
</feature>
<dbReference type="EMBL" id="CP138583">
    <property type="protein sequence ID" value="WPH00583.1"/>
    <property type="molecule type" value="Genomic_DNA"/>
</dbReference>
<dbReference type="InterPro" id="IPR021013">
    <property type="entry name" value="ATPase_Vma12"/>
</dbReference>
<keyword evidence="4 7" id="KW-1133">Transmembrane helix</keyword>
<evidence type="ECO:0000313" key="8">
    <source>
        <dbReference type="EMBL" id="WPH00583.1"/>
    </source>
</evidence>
<protein>
    <recommendedName>
        <fullName evidence="10">Endoplasmic reticulum-based factor for assembly of V-ATPase-domain-containing protein</fullName>
    </recommendedName>
</protein>
<keyword evidence="3" id="KW-0256">Endoplasmic reticulum</keyword>
<feature type="compositionally biased region" description="Polar residues" evidence="6">
    <location>
        <begin position="245"/>
        <end position="256"/>
    </location>
</feature>
<dbReference type="PANTHER" id="PTHR31394">
    <property type="entry name" value="TRANSMEMBRANE PROTEIN 199"/>
    <property type="match status" value="1"/>
</dbReference>
<dbReference type="GO" id="GO:0005789">
    <property type="term" value="C:endoplasmic reticulum membrane"/>
    <property type="evidence" value="ECO:0007669"/>
    <property type="project" value="UniProtKB-SubCell"/>
</dbReference>
<dbReference type="AlphaFoldDB" id="A0AAQ3RBU2"/>
<evidence type="ECO:0008006" key="10">
    <source>
        <dbReference type="Google" id="ProtNLM"/>
    </source>
</evidence>
<keyword evidence="5 7" id="KW-0472">Membrane</keyword>
<keyword evidence="9" id="KW-1185">Reference proteome</keyword>
<dbReference type="Pfam" id="PF11712">
    <property type="entry name" value="Vma12"/>
    <property type="match status" value="1"/>
</dbReference>
<reference evidence="8 9" key="1">
    <citation type="submission" date="2023-11" db="EMBL/GenBank/DDBJ databases">
        <title>An acidophilic fungus is an integral part of prey digestion in a carnivorous sundew plant.</title>
        <authorList>
            <person name="Tsai I.J."/>
        </authorList>
    </citation>
    <scope>NUCLEOTIDE SEQUENCE [LARGE SCALE GENOMIC DNA]</scope>
    <source>
        <strain evidence="8">169a</strain>
    </source>
</reference>
<evidence type="ECO:0000313" key="9">
    <source>
        <dbReference type="Proteomes" id="UP001303373"/>
    </source>
</evidence>
<proteinExistence type="predicted"/>
<evidence type="ECO:0000256" key="3">
    <source>
        <dbReference type="ARBA" id="ARBA00022824"/>
    </source>
</evidence>
<feature type="transmembrane region" description="Helical" evidence="7">
    <location>
        <begin position="193"/>
        <end position="217"/>
    </location>
</feature>
<dbReference type="PANTHER" id="PTHR31394:SF1">
    <property type="entry name" value="TRANSMEMBRANE PROTEIN 199"/>
    <property type="match status" value="1"/>
</dbReference>
<evidence type="ECO:0000256" key="5">
    <source>
        <dbReference type="ARBA" id="ARBA00023136"/>
    </source>
</evidence>
<dbReference type="GO" id="GO:0070072">
    <property type="term" value="P:vacuolar proton-transporting V-type ATPase complex assembly"/>
    <property type="evidence" value="ECO:0007669"/>
    <property type="project" value="InterPro"/>
</dbReference>
<comment type="subcellular location">
    <subcellularLocation>
        <location evidence="1">Endoplasmic reticulum membrane</location>
        <topology evidence="1">Multi-pass membrane protein</topology>
    </subcellularLocation>
</comment>
<evidence type="ECO:0000256" key="2">
    <source>
        <dbReference type="ARBA" id="ARBA00022692"/>
    </source>
</evidence>
<evidence type="ECO:0000256" key="1">
    <source>
        <dbReference type="ARBA" id="ARBA00004477"/>
    </source>
</evidence>
<keyword evidence="2 7" id="KW-0812">Transmembrane</keyword>
<evidence type="ECO:0000256" key="6">
    <source>
        <dbReference type="SAM" id="MobiDB-lite"/>
    </source>
</evidence>
<accession>A0AAQ3RBU2</accession>
<organism evidence="8 9">
    <name type="scientific">Acrodontium crateriforme</name>
    <dbReference type="NCBI Taxonomy" id="150365"/>
    <lineage>
        <taxon>Eukaryota</taxon>
        <taxon>Fungi</taxon>
        <taxon>Dikarya</taxon>
        <taxon>Ascomycota</taxon>
        <taxon>Pezizomycotina</taxon>
        <taxon>Dothideomycetes</taxon>
        <taxon>Dothideomycetidae</taxon>
        <taxon>Mycosphaerellales</taxon>
        <taxon>Teratosphaeriaceae</taxon>
        <taxon>Acrodontium</taxon>
    </lineage>
</organism>
<evidence type="ECO:0000256" key="4">
    <source>
        <dbReference type="ARBA" id="ARBA00022989"/>
    </source>
</evidence>
<name>A0AAQ3RBU2_9PEZI</name>
<dbReference type="Proteomes" id="UP001303373">
    <property type="component" value="Chromosome 4"/>
</dbReference>
<evidence type="ECO:0000256" key="7">
    <source>
        <dbReference type="SAM" id="Phobius"/>
    </source>
</evidence>
<gene>
    <name evidence="8" type="ORF">R9X50_00341300</name>
</gene>
<feature type="transmembrane region" description="Helical" evidence="7">
    <location>
        <begin position="168"/>
        <end position="187"/>
    </location>
</feature>